<feature type="region of interest" description="Disordered" evidence="1">
    <location>
        <begin position="1"/>
        <end position="64"/>
    </location>
</feature>
<keyword evidence="2" id="KW-1133">Transmembrane helix</keyword>
<dbReference type="OrthoDB" id="2589563at2759"/>
<dbReference type="PANTHER" id="PTHR36819:SF1">
    <property type="entry name" value="REGULATOR OF PHOSPHOLIPASE D SRF1"/>
    <property type="match status" value="1"/>
</dbReference>
<feature type="transmembrane region" description="Helical" evidence="2">
    <location>
        <begin position="269"/>
        <end position="293"/>
    </location>
</feature>
<feature type="transmembrane region" description="Helical" evidence="2">
    <location>
        <begin position="174"/>
        <end position="195"/>
    </location>
</feature>
<keyword evidence="2" id="KW-0472">Membrane</keyword>
<evidence type="ECO:0000256" key="1">
    <source>
        <dbReference type="SAM" id="MobiDB-lite"/>
    </source>
</evidence>
<dbReference type="AlphaFoldDB" id="A0A6A6RF36"/>
<dbReference type="GO" id="GO:0000324">
    <property type="term" value="C:fungal-type vacuole"/>
    <property type="evidence" value="ECO:0007669"/>
    <property type="project" value="TreeGrafter"/>
</dbReference>
<dbReference type="GO" id="GO:0071944">
    <property type="term" value="C:cell periphery"/>
    <property type="evidence" value="ECO:0007669"/>
    <property type="project" value="TreeGrafter"/>
</dbReference>
<feature type="transmembrane region" description="Helical" evidence="2">
    <location>
        <begin position="215"/>
        <end position="236"/>
    </location>
</feature>
<keyword evidence="4" id="KW-1185">Reference proteome</keyword>
<dbReference type="Proteomes" id="UP000799750">
    <property type="component" value="Unassembled WGS sequence"/>
</dbReference>
<sequence>MQSTMRPVQSRPPWAFSSSSGDDETPDSPCPPPTPTRSQLAALSRQHDRLREATPPTITKTPEENVAQWHRFIAQGPLPTRAPAGAHIVDDDWIKANMADLEAEPLAPMIIPTKQPEKATGLHLVWKKTRHALLSSIWVPFFLRLLVLSFSATALGLSGSIFHLTDQTTCPRGASTWMAVIYDTIAVVYTGYVMADEFNASPLGLRSKGAKLSLLLLDLLFMVFNSANISLAFNALNDDNWACRDTTGAPGSPYSICQLNHKICDHQKALTGTLLVALLAWLTTFTISIFRVIEKIDQRRS</sequence>
<dbReference type="PANTHER" id="PTHR36819">
    <property type="entry name" value="REGULATOR OF PHOSPHOLIPASE D SRF1"/>
    <property type="match status" value="1"/>
</dbReference>
<dbReference type="InterPro" id="IPR037737">
    <property type="entry name" value="Srf1"/>
</dbReference>
<gene>
    <name evidence="3" type="ORF">BU16DRAFT_37109</name>
</gene>
<keyword evidence="2" id="KW-0812">Transmembrane</keyword>
<protein>
    <submittedName>
        <fullName evidence="3">Uncharacterized protein</fullName>
    </submittedName>
</protein>
<proteinExistence type="predicted"/>
<dbReference type="EMBL" id="MU004181">
    <property type="protein sequence ID" value="KAF2503329.1"/>
    <property type="molecule type" value="Genomic_DNA"/>
</dbReference>
<accession>A0A6A6RF36</accession>
<evidence type="ECO:0000256" key="2">
    <source>
        <dbReference type="SAM" id="Phobius"/>
    </source>
</evidence>
<evidence type="ECO:0000313" key="3">
    <source>
        <dbReference type="EMBL" id="KAF2503329.1"/>
    </source>
</evidence>
<organism evidence="3 4">
    <name type="scientific">Lophium mytilinum</name>
    <dbReference type="NCBI Taxonomy" id="390894"/>
    <lineage>
        <taxon>Eukaryota</taxon>
        <taxon>Fungi</taxon>
        <taxon>Dikarya</taxon>
        <taxon>Ascomycota</taxon>
        <taxon>Pezizomycotina</taxon>
        <taxon>Dothideomycetes</taxon>
        <taxon>Pleosporomycetidae</taxon>
        <taxon>Mytilinidiales</taxon>
        <taxon>Mytilinidiaceae</taxon>
        <taxon>Lophium</taxon>
    </lineage>
</organism>
<evidence type="ECO:0000313" key="4">
    <source>
        <dbReference type="Proteomes" id="UP000799750"/>
    </source>
</evidence>
<feature type="transmembrane region" description="Helical" evidence="2">
    <location>
        <begin position="137"/>
        <end position="162"/>
    </location>
</feature>
<name>A0A6A6RF36_9PEZI</name>
<reference evidence="3" key="1">
    <citation type="journal article" date="2020" name="Stud. Mycol.">
        <title>101 Dothideomycetes genomes: a test case for predicting lifestyles and emergence of pathogens.</title>
        <authorList>
            <person name="Haridas S."/>
            <person name="Albert R."/>
            <person name="Binder M."/>
            <person name="Bloem J."/>
            <person name="Labutti K."/>
            <person name="Salamov A."/>
            <person name="Andreopoulos B."/>
            <person name="Baker S."/>
            <person name="Barry K."/>
            <person name="Bills G."/>
            <person name="Bluhm B."/>
            <person name="Cannon C."/>
            <person name="Castanera R."/>
            <person name="Culley D."/>
            <person name="Daum C."/>
            <person name="Ezra D."/>
            <person name="Gonzalez J."/>
            <person name="Henrissat B."/>
            <person name="Kuo A."/>
            <person name="Liang C."/>
            <person name="Lipzen A."/>
            <person name="Lutzoni F."/>
            <person name="Magnuson J."/>
            <person name="Mondo S."/>
            <person name="Nolan M."/>
            <person name="Ohm R."/>
            <person name="Pangilinan J."/>
            <person name="Park H.-J."/>
            <person name="Ramirez L."/>
            <person name="Alfaro M."/>
            <person name="Sun H."/>
            <person name="Tritt A."/>
            <person name="Yoshinaga Y."/>
            <person name="Zwiers L.-H."/>
            <person name="Turgeon B."/>
            <person name="Goodwin S."/>
            <person name="Spatafora J."/>
            <person name="Crous P."/>
            <person name="Grigoriev I."/>
        </authorList>
    </citation>
    <scope>NUCLEOTIDE SEQUENCE</scope>
    <source>
        <strain evidence="3">CBS 269.34</strain>
    </source>
</reference>